<evidence type="ECO:0000313" key="17">
    <source>
        <dbReference type="EMBL" id="MDQ9093339.1"/>
    </source>
</evidence>
<dbReference type="PANTHER" id="PTHR32552:SF89">
    <property type="entry name" value="CATECHOLATE SIDEROPHORE RECEPTOR FIU"/>
    <property type="match status" value="1"/>
</dbReference>
<keyword evidence="10 12" id="KW-0472">Membrane</keyword>
<feature type="signal peptide" evidence="14">
    <location>
        <begin position="1"/>
        <end position="27"/>
    </location>
</feature>
<evidence type="ECO:0000256" key="8">
    <source>
        <dbReference type="ARBA" id="ARBA00023065"/>
    </source>
</evidence>
<keyword evidence="17" id="KW-0675">Receptor</keyword>
<dbReference type="PROSITE" id="PS52016">
    <property type="entry name" value="TONB_DEPENDENT_REC_3"/>
    <property type="match status" value="1"/>
</dbReference>
<feature type="chain" id="PRO_5045134700" evidence="14">
    <location>
        <begin position="28"/>
        <end position="846"/>
    </location>
</feature>
<proteinExistence type="inferred from homology"/>
<gene>
    <name evidence="17" type="ORF">RC083_17305</name>
</gene>
<dbReference type="SUPFAM" id="SSF56935">
    <property type="entry name" value="Porins"/>
    <property type="match status" value="1"/>
</dbReference>
<keyword evidence="11 12" id="KW-0998">Cell outer membrane</keyword>
<evidence type="ECO:0000256" key="7">
    <source>
        <dbReference type="ARBA" id="ARBA00023004"/>
    </source>
</evidence>
<evidence type="ECO:0000256" key="2">
    <source>
        <dbReference type="ARBA" id="ARBA00022448"/>
    </source>
</evidence>
<evidence type="ECO:0000256" key="10">
    <source>
        <dbReference type="ARBA" id="ARBA00023136"/>
    </source>
</evidence>
<dbReference type="EMBL" id="JAVIFY010000014">
    <property type="protein sequence ID" value="MDQ9093339.1"/>
    <property type="molecule type" value="Genomic_DNA"/>
</dbReference>
<dbReference type="Proteomes" id="UP001226574">
    <property type="component" value="Unassembled WGS sequence"/>
</dbReference>
<evidence type="ECO:0000259" key="16">
    <source>
        <dbReference type="Pfam" id="PF07715"/>
    </source>
</evidence>
<dbReference type="InterPro" id="IPR037066">
    <property type="entry name" value="Plug_dom_sf"/>
</dbReference>
<dbReference type="RefSeq" id="WP_309039512.1">
    <property type="nucleotide sequence ID" value="NZ_JAVIFY010000014.1"/>
</dbReference>
<comment type="caution">
    <text evidence="17">The sequence shown here is derived from an EMBL/GenBank/DDBJ whole genome shotgun (WGS) entry which is preliminary data.</text>
</comment>
<dbReference type="Pfam" id="PF07715">
    <property type="entry name" value="Plug"/>
    <property type="match status" value="1"/>
</dbReference>
<keyword evidence="7" id="KW-0408">Iron</keyword>
<dbReference type="Gene3D" id="2.170.130.10">
    <property type="entry name" value="TonB-dependent receptor, plug domain"/>
    <property type="match status" value="1"/>
</dbReference>
<evidence type="ECO:0000256" key="4">
    <source>
        <dbReference type="ARBA" id="ARBA00022496"/>
    </source>
</evidence>
<keyword evidence="5 12" id="KW-0812">Transmembrane</keyword>
<dbReference type="InterPro" id="IPR039426">
    <property type="entry name" value="TonB-dep_rcpt-like"/>
</dbReference>
<reference evidence="17 18" key="1">
    <citation type="submission" date="2023-08" db="EMBL/GenBank/DDBJ databases">
        <title>Pseudoalteromonas haloplanktis LL1 genome.</title>
        <authorList>
            <person name="Wu S."/>
        </authorList>
    </citation>
    <scope>NUCLEOTIDE SEQUENCE [LARGE SCALE GENOMIC DNA]</scope>
    <source>
        <strain evidence="17 18">LL1</strain>
    </source>
</reference>
<feature type="domain" description="TonB-dependent receptor plug" evidence="16">
    <location>
        <begin position="67"/>
        <end position="173"/>
    </location>
</feature>
<protein>
    <submittedName>
        <fullName evidence="17">TonB-dependent receptor</fullName>
    </submittedName>
</protein>
<organism evidence="17 18">
    <name type="scientific">Pseudoalteromonas haloplanktis</name>
    <name type="common">Alteromonas haloplanktis</name>
    <dbReference type="NCBI Taxonomy" id="228"/>
    <lineage>
        <taxon>Bacteria</taxon>
        <taxon>Pseudomonadati</taxon>
        <taxon>Pseudomonadota</taxon>
        <taxon>Gammaproteobacteria</taxon>
        <taxon>Alteromonadales</taxon>
        <taxon>Pseudoalteromonadaceae</taxon>
        <taxon>Pseudoalteromonas</taxon>
    </lineage>
</organism>
<dbReference type="InterPro" id="IPR000531">
    <property type="entry name" value="Beta-barrel_TonB"/>
</dbReference>
<comment type="subcellular location">
    <subcellularLocation>
        <location evidence="1 12">Cell outer membrane</location>
        <topology evidence="1 12">Multi-pass membrane protein</topology>
    </subcellularLocation>
</comment>
<dbReference type="InterPro" id="IPR012910">
    <property type="entry name" value="Plug_dom"/>
</dbReference>
<evidence type="ECO:0000256" key="6">
    <source>
        <dbReference type="ARBA" id="ARBA00022729"/>
    </source>
</evidence>
<keyword evidence="9 13" id="KW-0798">TonB box</keyword>
<accession>A0ABU1BHE3</accession>
<evidence type="ECO:0000256" key="1">
    <source>
        <dbReference type="ARBA" id="ARBA00004571"/>
    </source>
</evidence>
<keyword evidence="18" id="KW-1185">Reference proteome</keyword>
<name>A0ABU1BHE3_PSEHA</name>
<feature type="domain" description="TonB-dependent receptor-like beta-barrel" evidence="15">
    <location>
        <begin position="299"/>
        <end position="804"/>
    </location>
</feature>
<keyword evidence="8" id="KW-0406">Ion transport</keyword>
<keyword evidence="4" id="KW-0410">Iron transport</keyword>
<evidence type="ECO:0000256" key="13">
    <source>
        <dbReference type="RuleBase" id="RU003357"/>
    </source>
</evidence>
<evidence type="ECO:0000313" key="18">
    <source>
        <dbReference type="Proteomes" id="UP001226574"/>
    </source>
</evidence>
<dbReference type="Pfam" id="PF00593">
    <property type="entry name" value="TonB_dep_Rec_b-barrel"/>
    <property type="match status" value="1"/>
</dbReference>
<comment type="similarity">
    <text evidence="12 13">Belongs to the TonB-dependent receptor family.</text>
</comment>
<evidence type="ECO:0000259" key="15">
    <source>
        <dbReference type="Pfam" id="PF00593"/>
    </source>
</evidence>
<dbReference type="PANTHER" id="PTHR32552">
    <property type="entry name" value="FERRICHROME IRON RECEPTOR-RELATED"/>
    <property type="match status" value="1"/>
</dbReference>
<evidence type="ECO:0000256" key="12">
    <source>
        <dbReference type="PROSITE-ProRule" id="PRU01360"/>
    </source>
</evidence>
<keyword evidence="2 12" id="KW-0813">Transport</keyword>
<dbReference type="InterPro" id="IPR036942">
    <property type="entry name" value="Beta-barrel_TonB_sf"/>
</dbReference>
<evidence type="ECO:0000256" key="14">
    <source>
        <dbReference type="SAM" id="SignalP"/>
    </source>
</evidence>
<dbReference type="Gene3D" id="2.40.170.20">
    <property type="entry name" value="TonB-dependent receptor, beta-barrel domain"/>
    <property type="match status" value="1"/>
</dbReference>
<keyword evidence="6 14" id="KW-0732">Signal</keyword>
<keyword evidence="3 12" id="KW-1134">Transmembrane beta strand</keyword>
<evidence type="ECO:0000256" key="3">
    <source>
        <dbReference type="ARBA" id="ARBA00022452"/>
    </source>
</evidence>
<evidence type="ECO:0000256" key="9">
    <source>
        <dbReference type="ARBA" id="ARBA00023077"/>
    </source>
</evidence>
<evidence type="ECO:0000256" key="11">
    <source>
        <dbReference type="ARBA" id="ARBA00023237"/>
    </source>
</evidence>
<evidence type="ECO:0000256" key="5">
    <source>
        <dbReference type="ARBA" id="ARBA00022692"/>
    </source>
</evidence>
<sequence>MNNNRTYNKHLIALAVSSALFSINTVAVEQSAEQNSQQSAEQNAKQKKLLDLERIVVTGSGGRGQTKLESSVSITTLDAEQLAREAPLGTADLLEAVPGFWVEDSGGETNNNVAPRGLRGGEGFRYIGVEEDGLPVVYDGVWVDFYQRQDITIEHMEAVRGGTSGLLTTNGPAALVNFITRKPDDVEEATIKLTTADYGMYRSEFFYGTPISDNWKMSVGGFYRRSDGVRDTEFTADHGGQLRLNLVREFDKGQLTLSAKHLNDHTTFFVPIPLQDQNNPKGIPGVDPQHGTLIGNGQRLLNYLQEDGSYQTRDLKDGQHTKFSTLGYNLDWELNDRWLLNTAGRYSKFENDMYILLNFDNSTLVNANDRLGQQDVLAMLDQFADDGAVAAQYRYVDSGEMLNDVSNLNGNGLVTTSYPLYSRYDAEQFVNKLNFTYEGDKHTFTMGWLFAYVDADSLPVDKWESQFLTEVKDNARLLDIVAVDDNQQVVGQLTDNGSTGYAPGWGQATAFGTSTSNSLFINEQYQATDNLRLDGGIRVEWLELDSTASGTEFAKPVDGAFDANGNDVDNNLANNYVDTTSTKYLSKKRDETETAWTVGFNYTFSDDVSMFGRYADAFEMPRLMSYGQNIHAGIDADFNDSVNLTFSELGARYSGDTLGASVTLFRTKFNDLVERNFTGSNGEVANQTIDTITDGVEFETVWQALDSLQLELTGVVQDPKMEGFTGVFSHWNGKQVKRTPKVQLRLTPTYYFDDGDVYLTVHHLGERYSDGENKFELPAYTTVDMGINYRFNDSVALHVKATNLSDELGLTEGNPRAINDVQAGYDYYYARPILGRTISASLTLNF</sequence>